<comment type="caution">
    <text evidence="3">The sequence shown here is derived from an EMBL/GenBank/DDBJ whole genome shotgun (WGS) entry which is preliminary data.</text>
</comment>
<dbReference type="InterPro" id="IPR050769">
    <property type="entry name" value="NAT_camello-type"/>
</dbReference>
<dbReference type="RefSeq" id="WP_133551640.1">
    <property type="nucleotide sequence ID" value="NZ_SNYF01000005.1"/>
</dbReference>
<feature type="domain" description="N-acetyltransferase" evidence="2">
    <location>
        <begin position="4"/>
        <end position="153"/>
    </location>
</feature>
<dbReference type="Pfam" id="PF00583">
    <property type="entry name" value="Acetyltransf_1"/>
    <property type="match status" value="1"/>
</dbReference>
<gene>
    <name evidence="3" type="ORF">DFQ04_0116</name>
</gene>
<dbReference type="EMBL" id="SNYF01000005">
    <property type="protein sequence ID" value="TDQ18317.1"/>
    <property type="molecule type" value="Genomic_DNA"/>
</dbReference>
<sequence>MSSIAIVPFHPSLKNHFESINKQWVMKYFSLEPFDLAQLENPEQTILEKGGEIIFAQVGDEILGTVALIPEGENTCEMIKMGVLPSAQGKGIGLALGKAIILKAKERGFSKMELYSSTKLDSALRLYKKLGFQEIEVGCNPYGRCDVKMELAL</sequence>
<keyword evidence="3" id="KW-0689">Ribosomal protein</keyword>
<keyword evidence="1" id="KW-0808">Transferase</keyword>
<dbReference type="GO" id="GO:0008080">
    <property type="term" value="F:N-acetyltransferase activity"/>
    <property type="evidence" value="ECO:0007669"/>
    <property type="project" value="InterPro"/>
</dbReference>
<dbReference type="AlphaFoldDB" id="A0A4V3D2C1"/>
<reference evidence="3 4" key="1">
    <citation type="submission" date="2019-03" db="EMBL/GenBank/DDBJ databases">
        <title>Genomic Encyclopedia of Type Strains, Phase III (KMG-III): the genomes of soil and plant-associated and newly described type strains.</title>
        <authorList>
            <person name="Whitman W."/>
        </authorList>
    </citation>
    <scope>NUCLEOTIDE SEQUENCE [LARGE SCALE GENOMIC DNA]</scope>
    <source>
        <strain evidence="3 4">CECT 8446</strain>
    </source>
</reference>
<dbReference type="PANTHER" id="PTHR13947">
    <property type="entry name" value="GNAT FAMILY N-ACETYLTRANSFERASE"/>
    <property type="match status" value="1"/>
</dbReference>
<evidence type="ECO:0000256" key="1">
    <source>
        <dbReference type="ARBA" id="ARBA00022679"/>
    </source>
</evidence>
<organism evidence="3 4">
    <name type="scientific">Algoriphagus boseongensis</name>
    <dbReference type="NCBI Taxonomy" id="1442587"/>
    <lineage>
        <taxon>Bacteria</taxon>
        <taxon>Pseudomonadati</taxon>
        <taxon>Bacteroidota</taxon>
        <taxon>Cytophagia</taxon>
        <taxon>Cytophagales</taxon>
        <taxon>Cyclobacteriaceae</taxon>
        <taxon>Algoriphagus</taxon>
    </lineage>
</organism>
<evidence type="ECO:0000313" key="4">
    <source>
        <dbReference type="Proteomes" id="UP000294535"/>
    </source>
</evidence>
<name>A0A4V3D2C1_9BACT</name>
<dbReference type="PANTHER" id="PTHR13947:SF37">
    <property type="entry name" value="LD18367P"/>
    <property type="match status" value="1"/>
</dbReference>
<evidence type="ECO:0000259" key="2">
    <source>
        <dbReference type="PROSITE" id="PS51186"/>
    </source>
</evidence>
<dbReference type="Gene3D" id="3.40.630.30">
    <property type="match status" value="1"/>
</dbReference>
<accession>A0A4V3D2C1</accession>
<dbReference type="GO" id="GO:0005840">
    <property type="term" value="C:ribosome"/>
    <property type="evidence" value="ECO:0007669"/>
    <property type="project" value="UniProtKB-KW"/>
</dbReference>
<dbReference type="PROSITE" id="PS51186">
    <property type="entry name" value="GNAT"/>
    <property type="match status" value="1"/>
</dbReference>
<dbReference type="OrthoDB" id="1431064at2"/>
<proteinExistence type="predicted"/>
<dbReference type="InterPro" id="IPR016181">
    <property type="entry name" value="Acyl_CoA_acyltransferase"/>
</dbReference>
<evidence type="ECO:0000313" key="3">
    <source>
        <dbReference type="EMBL" id="TDQ18317.1"/>
    </source>
</evidence>
<keyword evidence="3" id="KW-0687">Ribonucleoprotein</keyword>
<dbReference type="InterPro" id="IPR000182">
    <property type="entry name" value="GNAT_dom"/>
</dbReference>
<dbReference type="Proteomes" id="UP000294535">
    <property type="component" value="Unassembled WGS sequence"/>
</dbReference>
<dbReference type="CDD" id="cd04301">
    <property type="entry name" value="NAT_SF"/>
    <property type="match status" value="1"/>
</dbReference>
<dbReference type="SUPFAM" id="SSF55729">
    <property type="entry name" value="Acyl-CoA N-acyltransferases (Nat)"/>
    <property type="match status" value="1"/>
</dbReference>
<protein>
    <submittedName>
        <fullName evidence="3">Ribosomal protein S18 acetylase RimI-like enzyme</fullName>
    </submittedName>
</protein>
<keyword evidence="4" id="KW-1185">Reference proteome</keyword>